<gene>
    <name evidence="2" type="ORF">MLIT_32900</name>
</gene>
<accession>A0AAD1MV93</accession>
<feature type="region of interest" description="Disordered" evidence="1">
    <location>
        <begin position="330"/>
        <end position="349"/>
    </location>
</feature>
<dbReference type="EMBL" id="AP022586">
    <property type="protein sequence ID" value="BBY17698.1"/>
    <property type="molecule type" value="Genomic_DNA"/>
</dbReference>
<name>A0AAD1MV93_9MYCO</name>
<evidence type="ECO:0000313" key="3">
    <source>
        <dbReference type="Proteomes" id="UP000466607"/>
    </source>
</evidence>
<dbReference type="AlphaFoldDB" id="A0AAD1MV93"/>
<organism evidence="2 3">
    <name type="scientific">Mycolicibacterium litorale</name>
    <dbReference type="NCBI Taxonomy" id="758802"/>
    <lineage>
        <taxon>Bacteria</taxon>
        <taxon>Bacillati</taxon>
        <taxon>Actinomycetota</taxon>
        <taxon>Actinomycetes</taxon>
        <taxon>Mycobacteriales</taxon>
        <taxon>Mycobacteriaceae</taxon>
        <taxon>Mycolicibacterium</taxon>
    </lineage>
</organism>
<proteinExistence type="predicted"/>
<keyword evidence="3" id="KW-1185">Reference proteome</keyword>
<sequence length="1127" mass="120692">MTESLTLLSWSRRGAAAAPTGEVRCDGRRTVTPALQLGGHQGPTPLDGTLTAAGVTLLGPADCEGINALQIVRRSPVPGDGRHEPNFLALIEFGHADLPWLFSGGARDGRFDPWLMLVVVRSKGAHRQGRIQSGPRGPVLRVLDGTALSSPAQAWAFAHVQVAGDVDGRAVVTADPQASGVRSRIICPTKLAPNTDYIAALVPTFELGRLAGLGVDVPAHPDDRFWEPGGKGFAALNPPGYAFWSPGDGLQLPAYDHWSFTTGPAGDFESLARKLRKVPSAAGLGERRVAVEARASLMQERPEGQGEPEPDFAPGVERVPTAIARVDRQAGEPPLSPFAPDQAAPTDRATRLQSRLKELVDLVATAEAAEPVVGPPLYGQWAAGAGSLDVSDTHHWVTQLNADPYQRMAAGLGARVVAHDQESLMAEAWQQLADLEDANRRIRIAALMASALQTLHTKLAAAPDDIRLRFTSSSFGRIAVHPGRTLHAELQTTTLPLEALGPSMVRAAARARRAAVASSAVAELHDARVSPTTISAAIVTALASGSATVIPQRLTHEPRVDLDAVRTVLGSDALIGRLAVLENVSAITATIADRLVEPDDGDDMSVHDDVAVRIGPRITEQIGDQDWAKRLVVHETVNRPVHEVIRREQRIDTKVLREGADPGLLRKALGKRLPKLARRHPDVVIDAQRVDGVPDAVRAPARMTMPVRQIAAVHREELPVPAGVQLSLASEDVRLALGPALRSAPGTLLSTTISEPTNAAALGAAEAIRISVLAELGITRSSAPARLGQLSDGDVAAFRAAVDLRARKRSTTAKPPRFAAFDATATQTAVTALDPRQTYRDLLAYAHTVVSDDVVRMGKSFFHPLRAAPKFTQPLVKRLAVVDKDWLLGGVGGLAPNSVSVFGINARFIEAFLAGANHEIMRELTWRGYPTDVRGTCFRRFWDLPQPDVKPLAAWTSLGDNHAGGTLPQDLTVVVIKGDLLRRYPTTIVSAVRGRRVGGGFEGTEEAAEIDRGHIDDDVNYSILDIAPSRLLEPPDGDAHRWYVSLLENTREPRFGLDDKSSDVRGANAGRRPVDWSWQGLPDPVIDGGHLTAGMLAASATSTQVGVRLCQRPFRALLPATEFIVLD</sequence>
<dbReference type="Proteomes" id="UP000466607">
    <property type="component" value="Chromosome"/>
</dbReference>
<evidence type="ECO:0000256" key="1">
    <source>
        <dbReference type="SAM" id="MobiDB-lite"/>
    </source>
</evidence>
<protein>
    <submittedName>
        <fullName evidence="2">Uncharacterized protein</fullName>
    </submittedName>
</protein>
<evidence type="ECO:0000313" key="2">
    <source>
        <dbReference type="EMBL" id="BBY17698.1"/>
    </source>
</evidence>
<reference evidence="2 3" key="1">
    <citation type="journal article" date="2019" name="Emerg. Microbes Infect.">
        <title>Comprehensive subspecies identification of 175 nontuberculous mycobacteria species based on 7547 genomic profiles.</title>
        <authorList>
            <person name="Matsumoto Y."/>
            <person name="Kinjo T."/>
            <person name="Motooka D."/>
            <person name="Nabeya D."/>
            <person name="Jung N."/>
            <person name="Uechi K."/>
            <person name="Horii T."/>
            <person name="Iida T."/>
            <person name="Fujita J."/>
            <person name="Nakamura S."/>
        </authorList>
    </citation>
    <scope>NUCLEOTIDE SEQUENCE [LARGE SCALE GENOMIC DNA]</scope>
    <source>
        <strain evidence="2 3">JCM 17423</strain>
    </source>
</reference>